<keyword evidence="3" id="KW-0472">Membrane</keyword>
<evidence type="ECO:0000313" key="7">
    <source>
        <dbReference type="Proteomes" id="UP001178148"/>
    </source>
</evidence>
<dbReference type="Gene3D" id="2.40.160.20">
    <property type="match status" value="1"/>
</dbReference>
<evidence type="ECO:0000256" key="3">
    <source>
        <dbReference type="ARBA" id="ARBA00023136"/>
    </source>
</evidence>
<dbReference type="InterPro" id="IPR051692">
    <property type="entry name" value="OMP-like"/>
</dbReference>
<accession>A0AA90SY54</accession>
<feature type="chain" id="PRO_5041678021" evidence="4">
    <location>
        <begin position="19"/>
        <end position="217"/>
    </location>
</feature>
<evidence type="ECO:0000256" key="2">
    <source>
        <dbReference type="ARBA" id="ARBA00022729"/>
    </source>
</evidence>
<dbReference type="InterPro" id="IPR011250">
    <property type="entry name" value="OMP/PagP_B-barrel"/>
</dbReference>
<evidence type="ECO:0000256" key="1">
    <source>
        <dbReference type="ARBA" id="ARBA00004370"/>
    </source>
</evidence>
<reference evidence="6 7" key="1">
    <citation type="journal article" date="2023" name="bioRxiv">
        <title>An intranuclear bacterial parasite of deep-sea mussels expresses apoptosis inhibitors acquired from its host.</title>
        <authorList>
            <person name="Gonzalez Porras M.A."/>
            <person name="Assie A."/>
            <person name="Tietjen M."/>
            <person name="Violette M."/>
            <person name="Kleiner M."/>
            <person name="Gruber-Vodicka H."/>
            <person name="Dubilier N."/>
            <person name="Leisch N."/>
        </authorList>
    </citation>
    <scope>NUCLEOTIDE SEQUENCE [LARGE SCALE GENOMIC DNA]</scope>
    <source>
        <strain evidence="6">IAP13</strain>
    </source>
</reference>
<proteinExistence type="predicted"/>
<feature type="domain" description="Outer membrane protein beta-barrel" evidence="5">
    <location>
        <begin position="7"/>
        <end position="192"/>
    </location>
</feature>
<dbReference type="AlphaFoldDB" id="A0AA90SY54"/>
<sequence length="217" mass="23980">MKKVLTAFGLLLSSSAMATGFYTGGQLGISSVSFANTYSMYDPHPSAHYTKYNDSAGSTGVVCGMYGGYRFDFRDFFISSELDYNANTATIKNSHRNMGIEYKQSPSLGLHAIVGLGFGNSSEIYGRIGYTETVFKFEPETADNLSQKSEKLKGVVCGLGVQSHLNDQISIRLDYKYTMYNKVTAEFLDSTNSTVYKDKFSIKPEMHSLTLAAQYSF</sequence>
<evidence type="ECO:0000313" key="6">
    <source>
        <dbReference type="EMBL" id="MDP0589258.1"/>
    </source>
</evidence>
<dbReference type="GO" id="GO:0016020">
    <property type="term" value="C:membrane"/>
    <property type="evidence" value="ECO:0007669"/>
    <property type="project" value="UniProtKB-SubCell"/>
</dbReference>
<protein>
    <submittedName>
        <fullName evidence="6">Outer membrane beta-barrel protein</fullName>
    </submittedName>
</protein>
<evidence type="ECO:0000256" key="4">
    <source>
        <dbReference type="SAM" id="SignalP"/>
    </source>
</evidence>
<dbReference type="Pfam" id="PF13505">
    <property type="entry name" value="OMP_b-brl"/>
    <property type="match status" value="1"/>
</dbReference>
<comment type="caution">
    <text evidence="6">The sequence shown here is derived from an EMBL/GenBank/DDBJ whole genome shotgun (WGS) entry which is preliminary data.</text>
</comment>
<keyword evidence="2 4" id="KW-0732">Signal</keyword>
<dbReference type="Proteomes" id="UP001178148">
    <property type="component" value="Unassembled WGS sequence"/>
</dbReference>
<name>A0AA90SY54_9GAMM</name>
<organism evidence="6 7">
    <name type="scientific">Candidatus Endonucleibacter bathymodioli</name>
    <dbReference type="NCBI Taxonomy" id="539814"/>
    <lineage>
        <taxon>Bacteria</taxon>
        <taxon>Pseudomonadati</taxon>
        <taxon>Pseudomonadota</taxon>
        <taxon>Gammaproteobacteria</taxon>
        <taxon>Oceanospirillales</taxon>
        <taxon>Endozoicomonadaceae</taxon>
        <taxon>Candidatus Endonucleibacter</taxon>
    </lineage>
</organism>
<evidence type="ECO:0000259" key="5">
    <source>
        <dbReference type="Pfam" id="PF13505"/>
    </source>
</evidence>
<dbReference type="InterPro" id="IPR027385">
    <property type="entry name" value="Beta-barrel_OMP"/>
</dbReference>
<dbReference type="SUPFAM" id="SSF56925">
    <property type="entry name" value="OMPA-like"/>
    <property type="match status" value="1"/>
</dbReference>
<gene>
    <name evidence="6" type="ORF">QS748_08740</name>
</gene>
<dbReference type="PANTHER" id="PTHR34001">
    <property type="entry name" value="BLL7405 PROTEIN"/>
    <property type="match status" value="1"/>
</dbReference>
<comment type="subcellular location">
    <subcellularLocation>
        <location evidence="1">Membrane</location>
    </subcellularLocation>
</comment>
<feature type="signal peptide" evidence="4">
    <location>
        <begin position="1"/>
        <end position="18"/>
    </location>
</feature>
<keyword evidence="7" id="KW-1185">Reference proteome</keyword>
<dbReference type="PANTHER" id="PTHR34001:SF3">
    <property type="entry name" value="BLL7405 PROTEIN"/>
    <property type="match status" value="1"/>
</dbReference>
<dbReference type="EMBL" id="JASXSV010000011">
    <property type="protein sequence ID" value="MDP0589258.1"/>
    <property type="molecule type" value="Genomic_DNA"/>
</dbReference>